<organism evidence="1 2">
    <name type="scientific">Argiope bruennichi</name>
    <name type="common">Wasp spider</name>
    <name type="synonym">Aranea bruennichi</name>
    <dbReference type="NCBI Taxonomy" id="94029"/>
    <lineage>
        <taxon>Eukaryota</taxon>
        <taxon>Metazoa</taxon>
        <taxon>Ecdysozoa</taxon>
        <taxon>Arthropoda</taxon>
        <taxon>Chelicerata</taxon>
        <taxon>Arachnida</taxon>
        <taxon>Araneae</taxon>
        <taxon>Araneomorphae</taxon>
        <taxon>Entelegynae</taxon>
        <taxon>Araneoidea</taxon>
        <taxon>Araneidae</taxon>
        <taxon>Argiope</taxon>
    </lineage>
</organism>
<evidence type="ECO:0000313" key="2">
    <source>
        <dbReference type="Proteomes" id="UP000807504"/>
    </source>
</evidence>
<sequence>MWPSDLVTYCRSIELQMFGSDNQAQQLYYGLEFLHVDTTYHGGHPVGIVRDKPIVFENVWWSMKRHCESRVQVNDSQFPASTGNECTSP</sequence>
<dbReference type="AlphaFoldDB" id="A0A8T0FSS5"/>
<protein>
    <submittedName>
        <fullName evidence="1">Uncharacterized protein</fullName>
    </submittedName>
</protein>
<evidence type="ECO:0000313" key="1">
    <source>
        <dbReference type="EMBL" id="KAF8793682.1"/>
    </source>
</evidence>
<dbReference type="Proteomes" id="UP000807504">
    <property type="component" value="Unassembled WGS sequence"/>
</dbReference>
<proteinExistence type="predicted"/>
<accession>A0A8T0FSS5</accession>
<keyword evidence="2" id="KW-1185">Reference proteome</keyword>
<comment type="caution">
    <text evidence="1">The sequence shown here is derived from an EMBL/GenBank/DDBJ whole genome shotgun (WGS) entry which is preliminary data.</text>
</comment>
<gene>
    <name evidence="1" type="ORF">HNY73_001732</name>
</gene>
<reference evidence="1" key="1">
    <citation type="journal article" date="2020" name="bioRxiv">
        <title>Chromosome-level reference genome of the European wasp spider Argiope bruennichi: a resource for studies on range expansion and evolutionary adaptation.</title>
        <authorList>
            <person name="Sheffer M.M."/>
            <person name="Hoppe A."/>
            <person name="Krehenwinkel H."/>
            <person name="Uhl G."/>
            <person name="Kuss A.W."/>
            <person name="Jensen L."/>
            <person name="Jensen C."/>
            <person name="Gillespie R.G."/>
            <person name="Hoff K.J."/>
            <person name="Prost S."/>
        </authorList>
    </citation>
    <scope>NUCLEOTIDE SEQUENCE</scope>
</reference>
<name>A0A8T0FSS5_ARGBR</name>
<reference evidence="1" key="2">
    <citation type="submission" date="2020-06" db="EMBL/GenBank/DDBJ databases">
        <authorList>
            <person name="Sheffer M."/>
        </authorList>
    </citation>
    <scope>NUCLEOTIDE SEQUENCE</scope>
</reference>
<dbReference type="EMBL" id="JABXBU010000002">
    <property type="protein sequence ID" value="KAF8793682.1"/>
    <property type="molecule type" value="Genomic_DNA"/>
</dbReference>